<evidence type="ECO:0000259" key="14">
    <source>
        <dbReference type="PROSITE" id="PS50885"/>
    </source>
</evidence>
<evidence type="ECO:0000256" key="8">
    <source>
        <dbReference type="ARBA" id="ARBA00022989"/>
    </source>
</evidence>
<dbReference type="GO" id="GO:0000155">
    <property type="term" value="F:phosphorelay sensor kinase activity"/>
    <property type="evidence" value="ECO:0007669"/>
    <property type="project" value="InterPro"/>
</dbReference>
<sequence>MRLSTRLWLLGALVPMVGILLTLTLAAEFFEAWLARSVDRALLAQAAVESVSLFDGPGGQPHLHMLSSPLEKEVRPFAPAAELFAPEGQRLVSYPSSAEGVHGPAPAPHPPGEPPRFETVRGEDGARLRQLTLGVRAPAGGVYTLRLSASLAQQDSAVRAFHGVTLAVAVLLGVVLFGLQTWQARWLAGRLEQLRGLIGRLREGVLPGGLAEGRRGDEVSEVEGALHEASARLNEAREAQEQLIARAAHELRTPLALMRTSLDLALWKERDARSLREALEETRREVERLSALAGNLLDLASFGRGGWEVRAGDLREVVEDATAAARAEAEGRGVWVTVEGPEPAPCLFHASSVRQAVDNLLANALRYAPKGTEIAVRLEREGERWRLSVRDQGPGIPAEHRESVFQPFHRVEPKGAGTGLGLAVVQEVAKRHGGRAWVADVRGPGAEVVLELPVEGPGTATAAA</sequence>
<dbReference type="Proteomes" id="UP000028547">
    <property type="component" value="Unassembled WGS sequence"/>
</dbReference>
<dbReference type="Gene3D" id="1.10.287.130">
    <property type="match status" value="1"/>
</dbReference>
<dbReference type="SUPFAM" id="SSF47384">
    <property type="entry name" value="Homodimeric domain of signal transducing histidine kinase"/>
    <property type="match status" value="1"/>
</dbReference>
<dbReference type="PROSITE" id="PS50109">
    <property type="entry name" value="HIS_KIN"/>
    <property type="match status" value="1"/>
</dbReference>
<dbReference type="InterPro" id="IPR005467">
    <property type="entry name" value="His_kinase_dom"/>
</dbReference>
<dbReference type="SUPFAM" id="SSF55874">
    <property type="entry name" value="ATPase domain of HSP90 chaperone/DNA topoisomerase II/histidine kinase"/>
    <property type="match status" value="1"/>
</dbReference>
<dbReference type="InterPro" id="IPR036097">
    <property type="entry name" value="HisK_dim/P_sf"/>
</dbReference>
<reference evidence="15 16" key="1">
    <citation type="submission" date="2014-07" db="EMBL/GenBank/DDBJ databases">
        <title>Draft Genome Sequence of Gephyronic Acid Producer, Cystobacter violaceus Strain Cb vi76.</title>
        <authorList>
            <person name="Stevens D.C."/>
            <person name="Young J."/>
            <person name="Carmichael R."/>
            <person name="Tan J."/>
            <person name="Taylor R.E."/>
        </authorList>
    </citation>
    <scope>NUCLEOTIDE SEQUENCE [LARGE SCALE GENOMIC DNA]</scope>
    <source>
        <strain evidence="15 16">Cb vi76</strain>
    </source>
</reference>
<keyword evidence="7" id="KW-0418">Kinase</keyword>
<organism evidence="15 16">
    <name type="scientific">Archangium violaceum Cb vi76</name>
    <dbReference type="NCBI Taxonomy" id="1406225"/>
    <lineage>
        <taxon>Bacteria</taxon>
        <taxon>Pseudomonadati</taxon>
        <taxon>Myxococcota</taxon>
        <taxon>Myxococcia</taxon>
        <taxon>Myxococcales</taxon>
        <taxon>Cystobacterineae</taxon>
        <taxon>Archangiaceae</taxon>
        <taxon>Archangium</taxon>
    </lineage>
</organism>
<dbReference type="EMBL" id="JPMI01000378">
    <property type="protein sequence ID" value="KFA87411.1"/>
    <property type="molecule type" value="Genomic_DNA"/>
</dbReference>
<evidence type="ECO:0000256" key="6">
    <source>
        <dbReference type="ARBA" id="ARBA00022692"/>
    </source>
</evidence>
<keyword evidence="5" id="KW-0808">Transferase</keyword>
<dbReference type="PANTHER" id="PTHR45436">
    <property type="entry name" value="SENSOR HISTIDINE KINASE YKOH"/>
    <property type="match status" value="1"/>
</dbReference>
<evidence type="ECO:0000256" key="5">
    <source>
        <dbReference type="ARBA" id="ARBA00022679"/>
    </source>
</evidence>
<dbReference type="SMART" id="SM00388">
    <property type="entry name" value="HisKA"/>
    <property type="match status" value="1"/>
</dbReference>
<keyword evidence="10" id="KW-0472">Membrane</keyword>
<evidence type="ECO:0000256" key="4">
    <source>
        <dbReference type="ARBA" id="ARBA00022553"/>
    </source>
</evidence>
<dbReference type="InterPro" id="IPR003661">
    <property type="entry name" value="HisK_dim/P_dom"/>
</dbReference>
<proteinExistence type="predicted"/>
<dbReference type="Pfam" id="PF00512">
    <property type="entry name" value="HisKA"/>
    <property type="match status" value="1"/>
</dbReference>
<comment type="subcellular location">
    <subcellularLocation>
        <location evidence="2">Membrane</location>
    </subcellularLocation>
</comment>
<dbReference type="PANTHER" id="PTHR45436:SF5">
    <property type="entry name" value="SENSOR HISTIDINE KINASE TRCS"/>
    <property type="match status" value="1"/>
</dbReference>
<dbReference type="PROSITE" id="PS50885">
    <property type="entry name" value="HAMP"/>
    <property type="match status" value="1"/>
</dbReference>
<feature type="domain" description="HAMP" evidence="14">
    <location>
        <begin position="185"/>
        <end position="238"/>
    </location>
</feature>
<evidence type="ECO:0000256" key="7">
    <source>
        <dbReference type="ARBA" id="ARBA00022777"/>
    </source>
</evidence>
<accession>A0A084SG26</accession>
<evidence type="ECO:0000256" key="12">
    <source>
        <dbReference type="SAM" id="MobiDB-lite"/>
    </source>
</evidence>
<keyword evidence="9" id="KW-0902">Two-component regulatory system</keyword>
<evidence type="ECO:0000313" key="15">
    <source>
        <dbReference type="EMBL" id="KFA87411.1"/>
    </source>
</evidence>
<feature type="coiled-coil region" evidence="11">
    <location>
        <begin position="219"/>
        <end position="299"/>
    </location>
</feature>
<dbReference type="GO" id="GO:0016020">
    <property type="term" value="C:membrane"/>
    <property type="evidence" value="ECO:0007669"/>
    <property type="project" value="UniProtKB-SubCell"/>
</dbReference>
<evidence type="ECO:0000256" key="10">
    <source>
        <dbReference type="ARBA" id="ARBA00023136"/>
    </source>
</evidence>
<feature type="domain" description="Histidine kinase" evidence="13">
    <location>
        <begin position="246"/>
        <end position="456"/>
    </location>
</feature>
<gene>
    <name evidence="15" type="ORF">Q664_47880</name>
</gene>
<evidence type="ECO:0000256" key="1">
    <source>
        <dbReference type="ARBA" id="ARBA00000085"/>
    </source>
</evidence>
<dbReference type="Pfam" id="PF02518">
    <property type="entry name" value="HATPase_c"/>
    <property type="match status" value="1"/>
</dbReference>
<dbReference type="CDD" id="cd00082">
    <property type="entry name" value="HisKA"/>
    <property type="match status" value="1"/>
</dbReference>
<keyword evidence="8" id="KW-1133">Transmembrane helix</keyword>
<evidence type="ECO:0000259" key="13">
    <source>
        <dbReference type="PROSITE" id="PS50109"/>
    </source>
</evidence>
<dbReference type="InterPro" id="IPR003594">
    <property type="entry name" value="HATPase_dom"/>
</dbReference>
<dbReference type="PRINTS" id="PR00344">
    <property type="entry name" value="BCTRLSENSOR"/>
</dbReference>
<dbReference type="Gene3D" id="3.30.565.10">
    <property type="entry name" value="Histidine kinase-like ATPase, C-terminal domain"/>
    <property type="match status" value="1"/>
</dbReference>
<evidence type="ECO:0000256" key="2">
    <source>
        <dbReference type="ARBA" id="ARBA00004370"/>
    </source>
</evidence>
<comment type="caution">
    <text evidence="15">The sequence shown here is derived from an EMBL/GenBank/DDBJ whole genome shotgun (WGS) entry which is preliminary data.</text>
</comment>
<dbReference type="InterPro" id="IPR036890">
    <property type="entry name" value="HATPase_C_sf"/>
</dbReference>
<feature type="compositionally biased region" description="Pro residues" evidence="12">
    <location>
        <begin position="105"/>
        <end position="114"/>
    </location>
</feature>
<evidence type="ECO:0000256" key="11">
    <source>
        <dbReference type="SAM" id="Coils"/>
    </source>
</evidence>
<keyword evidence="4" id="KW-0597">Phosphoprotein</keyword>
<keyword evidence="6" id="KW-0812">Transmembrane</keyword>
<comment type="catalytic activity">
    <reaction evidence="1">
        <text>ATP + protein L-histidine = ADP + protein N-phospho-L-histidine.</text>
        <dbReference type="EC" id="2.7.13.3"/>
    </reaction>
</comment>
<evidence type="ECO:0000313" key="16">
    <source>
        <dbReference type="Proteomes" id="UP000028547"/>
    </source>
</evidence>
<dbReference type="InterPro" id="IPR004358">
    <property type="entry name" value="Sig_transdc_His_kin-like_C"/>
</dbReference>
<feature type="region of interest" description="Disordered" evidence="12">
    <location>
        <begin position="95"/>
        <end position="115"/>
    </location>
</feature>
<dbReference type="InterPro" id="IPR003660">
    <property type="entry name" value="HAMP_dom"/>
</dbReference>
<dbReference type="RefSeq" id="WP_043412359.1">
    <property type="nucleotide sequence ID" value="NZ_JPMI01000378.1"/>
</dbReference>
<dbReference type="InterPro" id="IPR050428">
    <property type="entry name" value="TCS_sensor_his_kinase"/>
</dbReference>
<dbReference type="AlphaFoldDB" id="A0A084SG26"/>
<evidence type="ECO:0000256" key="3">
    <source>
        <dbReference type="ARBA" id="ARBA00012438"/>
    </source>
</evidence>
<dbReference type="EC" id="2.7.13.3" evidence="3"/>
<protein>
    <recommendedName>
        <fullName evidence="3">histidine kinase</fullName>
        <ecNumber evidence="3">2.7.13.3</ecNumber>
    </recommendedName>
</protein>
<dbReference type="SMART" id="SM00387">
    <property type="entry name" value="HATPase_c"/>
    <property type="match status" value="1"/>
</dbReference>
<keyword evidence="11" id="KW-0175">Coiled coil</keyword>
<evidence type="ECO:0000256" key="9">
    <source>
        <dbReference type="ARBA" id="ARBA00023012"/>
    </source>
</evidence>
<dbReference type="CDD" id="cd00075">
    <property type="entry name" value="HATPase"/>
    <property type="match status" value="1"/>
</dbReference>
<name>A0A084SG26_9BACT</name>